<dbReference type="InterPro" id="IPR026634">
    <property type="entry name" value="TPST-like"/>
</dbReference>
<evidence type="ECO:0000313" key="2">
    <source>
        <dbReference type="EMBL" id="MDI9237812.1"/>
    </source>
</evidence>
<dbReference type="PANTHER" id="PTHR12788">
    <property type="entry name" value="PROTEIN-TYROSINE SULFOTRANSFERASE 2"/>
    <property type="match status" value="1"/>
</dbReference>
<reference evidence="2 3" key="1">
    <citation type="submission" date="2023-05" db="EMBL/GenBank/DDBJ databases">
        <title>Lysobacter sp. strain LF1 Genome sequencing and assembly.</title>
        <authorList>
            <person name="Jung Y."/>
        </authorList>
    </citation>
    <scope>NUCLEOTIDE SEQUENCE [LARGE SCALE GENOMIC DNA]</scope>
    <source>
        <strain evidence="2 3">LF1</strain>
    </source>
</reference>
<dbReference type="Gene3D" id="3.40.50.300">
    <property type="entry name" value="P-loop containing nucleotide triphosphate hydrolases"/>
    <property type="match status" value="1"/>
</dbReference>
<dbReference type="SUPFAM" id="SSF52540">
    <property type="entry name" value="P-loop containing nucleoside triphosphate hydrolases"/>
    <property type="match status" value="1"/>
</dbReference>
<accession>A0ABT6XCH0</accession>
<evidence type="ECO:0000256" key="1">
    <source>
        <dbReference type="ARBA" id="ARBA00022679"/>
    </source>
</evidence>
<dbReference type="RefSeq" id="WP_283211315.1">
    <property type="nucleotide sequence ID" value="NZ_JASGBI010000001.1"/>
</dbReference>
<dbReference type="Pfam" id="PF13469">
    <property type="entry name" value="Sulfotransfer_3"/>
    <property type="match status" value="1"/>
</dbReference>
<protein>
    <submittedName>
        <fullName evidence="2">Sulfotransferase</fullName>
        <ecNumber evidence="2">2.8.2.-</ecNumber>
    </submittedName>
</protein>
<organism evidence="2 3">
    <name type="scientific">Lysobacter stagni</name>
    <dbReference type="NCBI Taxonomy" id="3045172"/>
    <lineage>
        <taxon>Bacteria</taxon>
        <taxon>Pseudomonadati</taxon>
        <taxon>Pseudomonadota</taxon>
        <taxon>Gammaproteobacteria</taxon>
        <taxon>Lysobacterales</taxon>
        <taxon>Lysobacteraceae</taxon>
        <taxon>Lysobacter</taxon>
    </lineage>
</organism>
<dbReference type="PANTHER" id="PTHR12788:SF10">
    <property type="entry name" value="PROTEIN-TYROSINE SULFOTRANSFERASE"/>
    <property type="match status" value="1"/>
</dbReference>
<name>A0ABT6XCH0_9GAMM</name>
<dbReference type="EMBL" id="JASGBI010000001">
    <property type="protein sequence ID" value="MDI9237812.1"/>
    <property type="molecule type" value="Genomic_DNA"/>
</dbReference>
<sequence length="328" mass="37975">MVGRRPAHARRFASTLASMARERDETGVVRRRVFLVGCPRSGTTLLQSLLHAHREILSLPETHFFQHLLASDESRQCERPDYEQGLERRRWRERRRRWLAGAGLVAPRRARRAWDGVIAAGLHANPPSGVHALRLPAHLRAFTDAMDAHCLRHRKTVWLEKTPDHLYYIEAIQRHLPDARFLHVVRDGEEVVASLHRAAQSFAPWRPYLDVERCVSRWSRAVAESLRWIDDPRHRLVRYEDVAASPKLALHKVLDFLGCADDARLWERHASAASELILPDEPWKLGNLEPIAMRRRFEATFDPAQQRRIRERLSDAAQRALPMALPVR</sequence>
<comment type="caution">
    <text evidence="2">The sequence shown here is derived from an EMBL/GenBank/DDBJ whole genome shotgun (WGS) entry which is preliminary data.</text>
</comment>
<dbReference type="EC" id="2.8.2.-" evidence="2"/>
<dbReference type="InterPro" id="IPR027417">
    <property type="entry name" value="P-loop_NTPase"/>
</dbReference>
<keyword evidence="1 2" id="KW-0808">Transferase</keyword>
<evidence type="ECO:0000313" key="3">
    <source>
        <dbReference type="Proteomes" id="UP001321580"/>
    </source>
</evidence>
<proteinExistence type="predicted"/>
<gene>
    <name evidence="2" type="ORF">QLQ15_02660</name>
</gene>
<dbReference type="Proteomes" id="UP001321580">
    <property type="component" value="Unassembled WGS sequence"/>
</dbReference>
<keyword evidence="3" id="KW-1185">Reference proteome</keyword>
<dbReference type="GO" id="GO:0016740">
    <property type="term" value="F:transferase activity"/>
    <property type="evidence" value="ECO:0007669"/>
    <property type="project" value="UniProtKB-KW"/>
</dbReference>